<dbReference type="Proteomes" id="UP001550850">
    <property type="component" value="Unassembled WGS sequence"/>
</dbReference>
<dbReference type="Gene3D" id="3.30.470.30">
    <property type="entry name" value="DNA ligase/mRNA capping enzyme"/>
    <property type="match status" value="1"/>
</dbReference>
<reference evidence="2 3" key="1">
    <citation type="submission" date="2024-06" db="EMBL/GenBank/DDBJ databases">
        <title>The Natural Products Discovery Center: Release of the First 8490 Sequenced Strains for Exploring Actinobacteria Biosynthetic Diversity.</title>
        <authorList>
            <person name="Kalkreuter E."/>
            <person name="Kautsar S.A."/>
            <person name="Yang D."/>
            <person name="Bader C.D."/>
            <person name="Teijaro C.N."/>
            <person name="Fluegel L."/>
            <person name="Davis C.M."/>
            <person name="Simpson J.R."/>
            <person name="Lauterbach L."/>
            <person name="Steele A.D."/>
            <person name="Gui C."/>
            <person name="Meng S."/>
            <person name="Li G."/>
            <person name="Viehrig K."/>
            <person name="Ye F."/>
            <person name="Su P."/>
            <person name="Kiefer A.F."/>
            <person name="Nichols A."/>
            <person name="Cepeda A.J."/>
            <person name="Yan W."/>
            <person name="Fan B."/>
            <person name="Jiang Y."/>
            <person name="Adhikari A."/>
            <person name="Zheng C.-J."/>
            <person name="Schuster L."/>
            <person name="Cowan T.M."/>
            <person name="Smanski M.J."/>
            <person name="Chevrette M.G."/>
            <person name="De Carvalho L.P.S."/>
            <person name="Shen B."/>
        </authorList>
    </citation>
    <scope>NUCLEOTIDE SEQUENCE [LARGE SCALE GENOMIC DNA]</scope>
    <source>
        <strain evidence="2 3">NPDC038104</strain>
    </source>
</reference>
<dbReference type="Pfam" id="PF01068">
    <property type="entry name" value="DNA_ligase_A_M"/>
    <property type="match status" value="1"/>
</dbReference>
<evidence type="ECO:0000313" key="2">
    <source>
        <dbReference type="EMBL" id="MEU3553391.1"/>
    </source>
</evidence>
<keyword evidence="3" id="KW-1185">Reference proteome</keyword>
<organism evidence="2 3">
    <name type="scientific">Streptomyces fragilis</name>
    <dbReference type="NCBI Taxonomy" id="67301"/>
    <lineage>
        <taxon>Bacteria</taxon>
        <taxon>Bacillati</taxon>
        <taxon>Actinomycetota</taxon>
        <taxon>Actinomycetes</taxon>
        <taxon>Kitasatosporales</taxon>
        <taxon>Streptomycetaceae</taxon>
        <taxon>Streptomyces</taxon>
    </lineage>
</organism>
<protein>
    <recommendedName>
        <fullName evidence="1">ATP-dependent DNA ligase family profile domain-containing protein</fullName>
    </recommendedName>
</protein>
<dbReference type="SUPFAM" id="SSF56091">
    <property type="entry name" value="DNA ligase/mRNA capping enzyme, catalytic domain"/>
    <property type="match status" value="1"/>
</dbReference>
<dbReference type="InterPro" id="IPR012310">
    <property type="entry name" value="DNA_ligase_ATP-dep_cent"/>
</dbReference>
<sequence>MLAAAGDGLPRDAALGGLAYEQKADGYRALVFAGPGRAHLQSRNGSDLTPAFPDLAAATRALPETMVLDGECVVASGAAWTSVPSRPGVAVVVPPGRQRSNIRRISLFDVLELAGCPPHGPSPSL</sequence>
<accession>A0ABV2YCF1</accession>
<evidence type="ECO:0000259" key="1">
    <source>
        <dbReference type="Pfam" id="PF01068"/>
    </source>
</evidence>
<dbReference type="RefSeq" id="WP_108952636.1">
    <property type="nucleotide sequence ID" value="NZ_BEVZ01000002.1"/>
</dbReference>
<feature type="domain" description="ATP-dependent DNA ligase family profile" evidence="1">
    <location>
        <begin position="17"/>
        <end position="76"/>
    </location>
</feature>
<comment type="caution">
    <text evidence="2">The sequence shown here is derived from an EMBL/GenBank/DDBJ whole genome shotgun (WGS) entry which is preliminary data.</text>
</comment>
<evidence type="ECO:0000313" key="3">
    <source>
        <dbReference type="Proteomes" id="UP001550850"/>
    </source>
</evidence>
<proteinExistence type="predicted"/>
<name>A0ABV2YCF1_9ACTN</name>
<gene>
    <name evidence="2" type="ORF">AB0E65_03985</name>
</gene>
<dbReference type="EMBL" id="JBEZUR010000003">
    <property type="protein sequence ID" value="MEU3553391.1"/>
    <property type="molecule type" value="Genomic_DNA"/>
</dbReference>